<dbReference type="InterPro" id="IPR055560">
    <property type="entry name" value="DUF7136"/>
</dbReference>
<dbReference type="OrthoDB" id="4490227at2759"/>
<keyword evidence="5" id="KW-1185">Reference proteome</keyword>
<gene>
    <name evidence="4" type="ORF">P170DRAFT_433347</name>
</gene>
<evidence type="ECO:0000313" key="5">
    <source>
        <dbReference type="Proteomes" id="UP000234275"/>
    </source>
</evidence>
<evidence type="ECO:0000256" key="2">
    <source>
        <dbReference type="SAM" id="SignalP"/>
    </source>
</evidence>
<keyword evidence="1" id="KW-1133">Transmembrane helix</keyword>
<feature type="domain" description="DUF7136" evidence="3">
    <location>
        <begin position="39"/>
        <end position="241"/>
    </location>
</feature>
<evidence type="ECO:0000259" key="3">
    <source>
        <dbReference type="Pfam" id="PF23584"/>
    </source>
</evidence>
<keyword evidence="1" id="KW-0812">Transmembrane</keyword>
<protein>
    <recommendedName>
        <fullName evidence="3">DUF7136 domain-containing protein</fullName>
    </recommendedName>
</protein>
<accession>A0A2I2GSL8</accession>
<organism evidence="4 5">
    <name type="scientific">Aspergillus steynii IBT 23096</name>
    <dbReference type="NCBI Taxonomy" id="1392250"/>
    <lineage>
        <taxon>Eukaryota</taxon>
        <taxon>Fungi</taxon>
        <taxon>Dikarya</taxon>
        <taxon>Ascomycota</taxon>
        <taxon>Pezizomycotina</taxon>
        <taxon>Eurotiomycetes</taxon>
        <taxon>Eurotiomycetidae</taxon>
        <taxon>Eurotiales</taxon>
        <taxon>Aspergillaceae</taxon>
        <taxon>Aspergillus</taxon>
        <taxon>Aspergillus subgen. Circumdati</taxon>
    </lineage>
</organism>
<dbReference type="GeneID" id="36556167"/>
<feature type="transmembrane region" description="Helical" evidence="1">
    <location>
        <begin position="266"/>
        <end position="287"/>
    </location>
</feature>
<sequence>MKPSKPTSSTRRSSAFWTTISPLVLLSNAIIQPAKAISYPTTIEIDLLFPLPNKTYPNITSFPVIFALQNVPAANEFGYTISWNLRSEENSTVALGSIYKMTYRNNTDLPFLLDDGNIAILPDTAYNGTRLESGRYSLAWKYSMVTCTQIGDRTQYNIGKTQAGNTHFFDVEEKGRAETSGFKLGLDAECPVFADSIVVRDATKGGCPFMKGSSDADEKDRDPCRAKLNAKQANCVQGNVTGNYNASLCREAFGDGDASESGAGRMVANGLGMFGIGVVGFIGVLGLL</sequence>
<reference evidence="4 5" key="1">
    <citation type="submission" date="2016-12" db="EMBL/GenBank/DDBJ databases">
        <title>The genomes of Aspergillus section Nigri reveals drivers in fungal speciation.</title>
        <authorList>
            <consortium name="DOE Joint Genome Institute"/>
            <person name="Vesth T.C."/>
            <person name="Nybo J."/>
            <person name="Theobald S."/>
            <person name="Brandl J."/>
            <person name="Frisvad J.C."/>
            <person name="Nielsen K.F."/>
            <person name="Lyhne E.K."/>
            <person name="Kogle M.E."/>
            <person name="Kuo A."/>
            <person name="Riley R."/>
            <person name="Clum A."/>
            <person name="Nolan M."/>
            <person name="Lipzen A."/>
            <person name="Salamov A."/>
            <person name="Henrissat B."/>
            <person name="Wiebenga A."/>
            <person name="De Vries R.P."/>
            <person name="Grigoriev I.V."/>
            <person name="Mortensen U.H."/>
            <person name="Andersen M.R."/>
            <person name="Baker S.E."/>
        </authorList>
    </citation>
    <scope>NUCLEOTIDE SEQUENCE [LARGE SCALE GENOMIC DNA]</scope>
    <source>
        <strain evidence="4 5">IBT 23096</strain>
    </source>
</reference>
<comment type="caution">
    <text evidence="4">The sequence shown here is derived from an EMBL/GenBank/DDBJ whole genome shotgun (WGS) entry which is preliminary data.</text>
</comment>
<feature type="chain" id="PRO_5014169752" description="DUF7136 domain-containing protein" evidence="2">
    <location>
        <begin position="37"/>
        <end position="288"/>
    </location>
</feature>
<keyword evidence="2" id="KW-0732">Signal</keyword>
<evidence type="ECO:0000313" key="4">
    <source>
        <dbReference type="EMBL" id="PLB55871.1"/>
    </source>
</evidence>
<keyword evidence="1" id="KW-0472">Membrane</keyword>
<dbReference type="Pfam" id="PF23584">
    <property type="entry name" value="DUF7136"/>
    <property type="match status" value="1"/>
</dbReference>
<dbReference type="AlphaFoldDB" id="A0A2I2GSL8"/>
<dbReference type="Proteomes" id="UP000234275">
    <property type="component" value="Unassembled WGS sequence"/>
</dbReference>
<name>A0A2I2GSL8_9EURO</name>
<feature type="signal peptide" evidence="2">
    <location>
        <begin position="1"/>
        <end position="36"/>
    </location>
</feature>
<evidence type="ECO:0000256" key="1">
    <source>
        <dbReference type="SAM" id="Phobius"/>
    </source>
</evidence>
<dbReference type="VEuPathDB" id="FungiDB:P170DRAFT_433347"/>
<dbReference type="EMBL" id="MSFO01000001">
    <property type="protein sequence ID" value="PLB55871.1"/>
    <property type="molecule type" value="Genomic_DNA"/>
</dbReference>
<proteinExistence type="predicted"/>
<dbReference type="RefSeq" id="XP_024711173.1">
    <property type="nucleotide sequence ID" value="XM_024848468.1"/>
</dbReference>